<feature type="region of interest" description="Disordered" evidence="1">
    <location>
        <begin position="92"/>
        <end position="126"/>
    </location>
</feature>
<accession>E9HDI8</accession>
<evidence type="ECO:0000313" key="2">
    <source>
        <dbReference type="EMBL" id="EFX70201.1"/>
    </source>
</evidence>
<feature type="compositionally biased region" description="Basic and acidic residues" evidence="1">
    <location>
        <begin position="16"/>
        <end position="28"/>
    </location>
</feature>
<sequence length="126" mass="14480">MQEWLHGMQQARNQKVRSEIHIHQKDVTKGALKTAKHPTGYMGRDQEKDKVKTEEVKPEEDILDPVRLKINLKVKKRKKSNEGGYSARVVNEDELGCAKTRKEKDKVKTAEIKPEEDIAGPSQTEY</sequence>
<keyword evidence="3" id="KW-1185">Reference proteome</keyword>
<dbReference type="AlphaFoldDB" id="E9HDI8"/>
<reference evidence="2 3" key="1">
    <citation type="journal article" date="2011" name="Science">
        <title>The ecoresponsive genome of Daphnia pulex.</title>
        <authorList>
            <person name="Colbourne J.K."/>
            <person name="Pfrender M.E."/>
            <person name="Gilbert D."/>
            <person name="Thomas W.K."/>
            <person name="Tucker A."/>
            <person name="Oakley T.H."/>
            <person name="Tokishita S."/>
            <person name="Aerts A."/>
            <person name="Arnold G.J."/>
            <person name="Basu M.K."/>
            <person name="Bauer D.J."/>
            <person name="Caceres C.E."/>
            <person name="Carmel L."/>
            <person name="Casola C."/>
            <person name="Choi J.H."/>
            <person name="Detter J.C."/>
            <person name="Dong Q."/>
            <person name="Dusheyko S."/>
            <person name="Eads B.D."/>
            <person name="Frohlich T."/>
            <person name="Geiler-Samerotte K.A."/>
            <person name="Gerlach D."/>
            <person name="Hatcher P."/>
            <person name="Jogdeo S."/>
            <person name="Krijgsveld J."/>
            <person name="Kriventseva E.V."/>
            <person name="Kultz D."/>
            <person name="Laforsch C."/>
            <person name="Lindquist E."/>
            <person name="Lopez J."/>
            <person name="Manak J.R."/>
            <person name="Muller J."/>
            <person name="Pangilinan J."/>
            <person name="Patwardhan R.P."/>
            <person name="Pitluck S."/>
            <person name="Pritham E.J."/>
            <person name="Rechtsteiner A."/>
            <person name="Rho M."/>
            <person name="Rogozin I.B."/>
            <person name="Sakarya O."/>
            <person name="Salamov A."/>
            <person name="Schaack S."/>
            <person name="Shapiro H."/>
            <person name="Shiga Y."/>
            <person name="Skalitzky C."/>
            <person name="Smith Z."/>
            <person name="Souvorov A."/>
            <person name="Sung W."/>
            <person name="Tang Z."/>
            <person name="Tsuchiya D."/>
            <person name="Tu H."/>
            <person name="Vos H."/>
            <person name="Wang M."/>
            <person name="Wolf Y.I."/>
            <person name="Yamagata H."/>
            <person name="Yamada T."/>
            <person name="Ye Y."/>
            <person name="Shaw J.R."/>
            <person name="Andrews J."/>
            <person name="Crease T.J."/>
            <person name="Tang H."/>
            <person name="Lucas S.M."/>
            <person name="Robertson H.M."/>
            <person name="Bork P."/>
            <person name="Koonin E.V."/>
            <person name="Zdobnov E.M."/>
            <person name="Grigoriev I.V."/>
            <person name="Lynch M."/>
            <person name="Boore J.L."/>
        </authorList>
    </citation>
    <scope>NUCLEOTIDE SEQUENCE [LARGE SCALE GENOMIC DNA]</scope>
</reference>
<organism evidence="2 3">
    <name type="scientific">Daphnia pulex</name>
    <name type="common">Water flea</name>
    <dbReference type="NCBI Taxonomy" id="6669"/>
    <lineage>
        <taxon>Eukaryota</taxon>
        <taxon>Metazoa</taxon>
        <taxon>Ecdysozoa</taxon>
        <taxon>Arthropoda</taxon>
        <taxon>Crustacea</taxon>
        <taxon>Branchiopoda</taxon>
        <taxon>Diplostraca</taxon>
        <taxon>Cladocera</taxon>
        <taxon>Anomopoda</taxon>
        <taxon>Daphniidae</taxon>
        <taxon>Daphnia</taxon>
    </lineage>
</organism>
<dbReference type="HOGENOM" id="CLU_1983767_0_0_1"/>
<name>E9HDI8_DAPPU</name>
<gene>
    <name evidence="2" type="ORF">DAPPUDRAFT_112939</name>
</gene>
<evidence type="ECO:0000256" key="1">
    <source>
        <dbReference type="SAM" id="MobiDB-lite"/>
    </source>
</evidence>
<evidence type="ECO:0000313" key="3">
    <source>
        <dbReference type="Proteomes" id="UP000000305"/>
    </source>
</evidence>
<dbReference type="Proteomes" id="UP000000305">
    <property type="component" value="Unassembled WGS sequence"/>
</dbReference>
<feature type="compositionally biased region" description="Basic and acidic residues" evidence="1">
    <location>
        <begin position="100"/>
        <end position="116"/>
    </location>
</feature>
<dbReference type="InParanoid" id="E9HDI8"/>
<feature type="region of interest" description="Disordered" evidence="1">
    <location>
        <begin position="1"/>
        <end position="59"/>
    </location>
</feature>
<dbReference type="KEGG" id="dpx:DAPPUDRAFT_112939"/>
<proteinExistence type="predicted"/>
<dbReference type="EMBL" id="GL732624">
    <property type="protein sequence ID" value="EFX70201.1"/>
    <property type="molecule type" value="Genomic_DNA"/>
</dbReference>
<feature type="compositionally biased region" description="Basic and acidic residues" evidence="1">
    <location>
        <begin position="44"/>
        <end position="59"/>
    </location>
</feature>
<protein>
    <submittedName>
        <fullName evidence="2">Uncharacterized protein</fullName>
    </submittedName>
</protein>